<evidence type="ECO:0000313" key="14">
    <source>
        <dbReference type="Proteomes" id="UP000515152"/>
    </source>
</evidence>
<reference evidence="15" key="1">
    <citation type="submission" date="2025-08" db="UniProtKB">
        <authorList>
            <consortium name="RefSeq"/>
        </authorList>
    </citation>
    <scope>IDENTIFICATION</scope>
</reference>
<dbReference type="PANTHER" id="PTHR10110:SF89">
    <property type="entry name" value="SODIUM_HYDROGEN EXCHANGER 2"/>
    <property type="match status" value="1"/>
</dbReference>
<evidence type="ECO:0000256" key="8">
    <source>
        <dbReference type="ARBA" id="ARBA00023201"/>
    </source>
</evidence>
<keyword evidence="5" id="KW-0915">Sodium</keyword>
<protein>
    <recommendedName>
        <fullName evidence="9">Sodium/hydrogen exchanger</fullName>
    </recommendedName>
</protein>
<dbReference type="PANTHER" id="PTHR10110">
    <property type="entry name" value="SODIUM/HYDROGEN EXCHANGER"/>
    <property type="match status" value="1"/>
</dbReference>
<dbReference type="OrthoDB" id="196264at2759"/>
<keyword evidence="8 9" id="KW-0739">Sodium transport</keyword>
<keyword evidence="12" id="KW-0732">Signal</keyword>
<evidence type="ECO:0000256" key="7">
    <source>
        <dbReference type="ARBA" id="ARBA00023136"/>
    </source>
</evidence>
<gene>
    <name evidence="15" type="primary">LOC105906316</name>
</gene>
<dbReference type="InterPro" id="IPR004709">
    <property type="entry name" value="NaH_exchanger"/>
</dbReference>
<keyword evidence="7 11" id="KW-0472">Membrane</keyword>
<dbReference type="GO" id="GO:0051453">
    <property type="term" value="P:regulation of intracellular pH"/>
    <property type="evidence" value="ECO:0007669"/>
    <property type="project" value="TreeGrafter"/>
</dbReference>
<evidence type="ECO:0000256" key="3">
    <source>
        <dbReference type="ARBA" id="ARBA00022692"/>
    </source>
</evidence>
<keyword evidence="9" id="KW-0050">Antiport</keyword>
<feature type="domain" description="Cation/H+ exchanger transmembrane" evidence="13">
    <location>
        <begin position="73"/>
        <end position="468"/>
    </location>
</feature>
<dbReference type="InterPro" id="IPR018422">
    <property type="entry name" value="Cation/H_exchanger_CPA1"/>
</dbReference>
<dbReference type="InterPro" id="IPR006153">
    <property type="entry name" value="Cation/H_exchanger_TM"/>
</dbReference>
<feature type="transmembrane region" description="Helical" evidence="11">
    <location>
        <begin position="154"/>
        <end position="176"/>
    </location>
</feature>
<keyword evidence="3 9" id="KW-0812">Transmembrane</keyword>
<organism evidence="14 15">
    <name type="scientific">Clupea harengus</name>
    <name type="common">Atlantic herring</name>
    <dbReference type="NCBI Taxonomy" id="7950"/>
    <lineage>
        <taxon>Eukaryota</taxon>
        <taxon>Metazoa</taxon>
        <taxon>Chordata</taxon>
        <taxon>Craniata</taxon>
        <taxon>Vertebrata</taxon>
        <taxon>Euteleostomi</taxon>
        <taxon>Actinopterygii</taxon>
        <taxon>Neopterygii</taxon>
        <taxon>Teleostei</taxon>
        <taxon>Clupei</taxon>
        <taxon>Clupeiformes</taxon>
        <taxon>Clupeoidei</taxon>
        <taxon>Clupeidae</taxon>
        <taxon>Clupea</taxon>
    </lineage>
</organism>
<keyword evidence="6 9" id="KW-0406">Ion transport</keyword>
<dbReference type="KEGG" id="char:105906316"/>
<evidence type="ECO:0000256" key="12">
    <source>
        <dbReference type="SAM" id="SignalP"/>
    </source>
</evidence>
<evidence type="ECO:0000256" key="6">
    <source>
        <dbReference type="ARBA" id="ARBA00023065"/>
    </source>
</evidence>
<proteinExistence type="inferred from homology"/>
<evidence type="ECO:0000256" key="1">
    <source>
        <dbReference type="ARBA" id="ARBA00004141"/>
    </source>
</evidence>
<dbReference type="AlphaFoldDB" id="A0A6P8GXT7"/>
<dbReference type="NCBIfam" id="TIGR00840">
    <property type="entry name" value="b_cpa1"/>
    <property type="match status" value="1"/>
</dbReference>
<feature type="transmembrane region" description="Helical" evidence="11">
    <location>
        <begin position="415"/>
        <end position="435"/>
    </location>
</feature>
<feature type="transmembrane region" description="Helical" evidence="11">
    <location>
        <begin position="125"/>
        <end position="142"/>
    </location>
</feature>
<feature type="transmembrane region" description="Helical" evidence="11">
    <location>
        <begin position="188"/>
        <end position="209"/>
    </location>
</feature>
<dbReference type="GO" id="GO:0015385">
    <property type="term" value="F:sodium:proton antiporter activity"/>
    <property type="evidence" value="ECO:0007669"/>
    <property type="project" value="InterPro"/>
</dbReference>
<dbReference type="RefSeq" id="XP_031442796.1">
    <property type="nucleotide sequence ID" value="XM_031586936.1"/>
</dbReference>
<feature type="transmembrane region" description="Helical" evidence="11">
    <location>
        <begin position="95"/>
        <end position="113"/>
    </location>
</feature>
<feature type="transmembrane region" description="Helical" evidence="11">
    <location>
        <begin position="447"/>
        <end position="467"/>
    </location>
</feature>
<dbReference type="PRINTS" id="PR01084">
    <property type="entry name" value="NAHEXCHNGR"/>
</dbReference>
<feature type="transmembrane region" description="Helical" evidence="11">
    <location>
        <begin position="314"/>
        <end position="333"/>
    </location>
</feature>
<sequence>MWNTFWSTRTLLGLGHLWMFLLVPFLAVPRTFASPYGPVDSRGNGSTLHPETFQVFNVDYSHVQVPFEIVLWILLASLAKLGFHCSGRLPSVMPESCLLIVVGLMVGGAIYGVRHRPPPTLSGDAFFLFLLPPIVLDAGYFLPGRLFFENLGTILLYAVPGTLWNALGIGFSLHGLCLVVPGPELEGLSLFHCLQFGSLIAAVDPVAVLSVFEEMHVNDQLHILVFGESLLNDAVAVVTYKLFESFLRVPTLSSLDVLVGAVQVVLVGMGGVVVGIFFGLLAALVTRFTVRVQVIAPLFVFLFSYLSYLTSEMLHISGIMAIMSCAVCMKQYVEANISEKSHTTIKYFLKMLSSVSETLIFIFLGVSTIQDKHMWNWPFVTCTLFLCLAWRAVGVLLLTAMINKVRRNTVTFRDQFIIAYGGMRGAICFSLVFLMDDFPMKKLLITTTITVILFSVFVQGMTIKPLVELLEVKRKGEKELPSLGVEIHCRVLDHLMAGIEEVVGYTGQHHWKDKFDQFNTKYLRRFLIRQDKQPKSSLVRLYQKLQRHVEEGGEKKVEECVLESTQSRVLLPEEMDSIRMILTTNLHNFNKRHMMAYSRHKLNPEFFMDNTSHHALVRPASVGDRTLFLSPTLSAQWEHEPEDCVSYRDGPRRLSRSLTMYSSPPSRDPEEDLPSQNGPRELPQDGLTDDGATPDPAPALALGRSSSSSTTRVPKKLSFVLENERDKE</sequence>
<dbReference type="GO" id="GO:0005886">
    <property type="term" value="C:plasma membrane"/>
    <property type="evidence" value="ECO:0007669"/>
    <property type="project" value="TreeGrafter"/>
</dbReference>
<feature type="transmembrane region" description="Helical" evidence="11">
    <location>
        <begin position="288"/>
        <end position="308"/>
    </location>
</feature>
<evidence type="ECO:0000256" key="5">
    <source>
        <dbReference type="ARBA" id="ARBA00023053"/>
    </source>
</evidence>
<dbReference type="GO" id="GO:0015386">
    <property type="term" value="F:potassium:proton antiporter activity"/>
    <property type="evidence" value="ECO:0007669"/>
    <property type="project" value="TreeGrafter"/>
</dbReference>
<feature type="transmembrane region" description="Helical" evidence="11">
    <location>
        <begin position="377"/>
        <end position="403"/>
    </location>
</feature>
<comment type="subcellular location">
    <subcellularLocation>
        <location evidence="1">Membrane</location>
        <topology evidence="1">Multi-pass membrane protein</topology>
    </subcellularLocation>
</comment>
<comment type="similarity">
    <text evidence="9">Belongs to the monovalent cation:proton antiporter 1 (CPA1) transporter (TC 2.A.36) family.</text>
</comment>
<dbReference type="Proteomes" id="UP000515152">
    <property type="component" value="Chromosome 20"/>
</dbReference>
<evidence type="ECO:0000256" key="11">
    <source>
        <dbReference type="SAM" id="Phobius"/>
    </source>
</evidence>
<feature type="region of interest" description="Disordered" evidence="10">
    <location>
        <begin position="646"/>
        <end position="728"/>
    </location>
</feature>
<dbReference type="GeneID" id="105906316"/>
<evidence type="ECO:0000256" key="2">
    <source>
        <dbReference type="ARBA" id="ARBA00022448"/>
    </source>
</evidence>
<evidence type="ECO:0000259" key="13">
    <source>
        <dbReference type="Pfam" id="PF00999"/>
    </source>
</evidence>
<feature type="chain" id="PRO_5028400241" description="Sodium/hydrogen exchanger" evidence="12">
    <location>
        <begin position="34"/>
        <end position="728"/>
    </location>
</feature>
<feature type="transmembrane region" description="Helical" evidence="11">
    <location>
        <begin position="260"/>
        <end position="281"/>
    </location>
</feature>
<name>A0A6P8GXT7_CLUHA</name>
<dbReference type="GO" id="GO:0098719">
    <property type="term" value="P:sodium ion import across plasma membrane"/>
    <property type="evidence" value="ECO:0007669"/>
    <property type="project" value="TreeGrafter"/>
</dbReference>
<feature type="signal peptide" evidence="12">
    <location>
        <begin position="1"/>
        <end position="33"/>
    </location>
</feature>
<evidence type="ECO:0000256" key="9">
    <source>
        <dbReference type="RuleBase" id="RU003722"/>
    </source>
</evidence>
<keyword evidence="4 11" id="KW-1133">Transmembrane helix</keyword>
<keyword evidence="14" id="KW-1185">Reference proteome</keyword>
<evidence type="ECO:0000256" key="10">
    <source>
        <dbReference type="SAM" id="MobiDB-lite"/>
    </source>
</evidence>
<dbReference type="Pfam" id="PF00999">
    <property type="entry name" value="Na_H_Exchanger"/>
    <property type="match status" value="1"/>
</dbReference>
<feature type="transmembrane region" description="Helical" evidence="11">
    <location>
        <begin position="345"/>
        <end position="365"/>
    </location>
</feature>
<evidence type="ECO:0000313" key="15">
    <source>
        <dbReference type="RefSeq" id="XP_031442796.1"/>
    </source>
</evidence>
<feature type="compositionally biased region" description="Polar residues" evidence="10">
    <location>
        <begin position="656"/>
        <end position="665"/>
    </location>
</feature>
<dbReference type="Gene3D" id="6.10.140.1330">
    <property type="match status" value="1"/>
</dbReference>
<accession>A0A6P8GXT7</accession>
<keyword evidence="2 9" id="KW-0813">Transport</keyword>
<evidence type="ECO:0000256" key="4">
    <source>
        <dbReference type="ARBA" id="ARBA00022989"/>
    </source>
</evidence>